<keyword evidence="3" id="KW-1185">Reference proteome</keyword>
<dbReference type="AlphaFoldDB" id="A0A1U7M217"/>
<proteinExistence type="predicted"/>
<feature type="transmembrane region" description="Helical" evidence="1">
    <location>
        <begin position="7"/>
        <end position="31"/>
    </location>
</feature>
<protein>
    <submittedName>
        <fullName evidence="2">Uncharacterized protein</fullName>
    </submittedName>
</protein>
<evidence type="ECO:0000256" key="1">
    <source>
        <dbReference type="SAM" id="Phobius"/>
    </source>
</evidence>
<gene>
    <name evidence="2" type="ORF">BIV18_09260</name>
</gene>
<evidence type="ECO:0000313" key="2">
    <source>
        <dbReference type="EMBL" id="OLR65683.1"/>
    </source>
</evidence>
<organism evidence="2 3">
    <name type="scientific">Peptoniphilus porci</name>
    <dbReference type="NCBI Taxonomy" id="2652280"/>
    <lineage>
        <taxon>Bacteria</taxon>
        <taxon>Bacillati</taxon>
        <taxon>Bacillota</taxon>
        <taxon>Tissierellia</taxon>
        <taxon>Tissierellales</taxon>
        <taxon>Peptoniphilaceae</taxon>
        <taxon>Peptoniphilus</taxon>
    </lineage>
</organism>
<evidence type="ECO:0000313" key="3">
    <source>
        <dbReference type="Proteomes" id="UP000187166"/>
    </source>
</evidence>
<sequence>MNRKGKGYIYIFTIILNSLLALFFYFIYSYISNASYINLNRVEKIQSKYAVESLLNIKISENDFNEELGNFIFSNEGYRNLNCEFKPKDTEVKKLELRKRNYVNKEGIDVDLVELKADAKYKNSIAGAKIMANYVNKIYKEEDGVLNSGKVNKDDLEKIRNFFNENNWSKGDNRVLNLDGDFFYGIEKGKKFIFEEVEVYDENLRENVKKRKPLYLLDNVDVIIQKSGTLNIETGINNQILLINNKVLFNDNAISGIIILNDNAEIFNNCKLEGYLINLYDKNSGISVKYKPKVFEKFGSVLPEYIKFQPISLNYYDIEDNT</sequence>
<dbReference type="Proteomes" id="UP000187166">
    <property type="component" value="Unassembled WGS sequence"/>
</dbReference>
<keyword evidence="1" id="KW-0812">Transmembrane</keyword>
<dbReference type="STRING" id="1465756.BIV18_09260"/>
<dbReference type="EMBL" id="MJIH01000001">
    <property type="protein sequence ID" value="OLR65683.1"/>
    <property type="molecule type" value="Genomic_DNA"/>
</dbReference>
<name>A0A1U7M217_9FIRM</name>
<accession>A0A1U7M217</accession>
<reference evidence="2 3" key="1">
    <citation type="journal article" date="2016" name="Appl. Environ. Microbiol.">
        <title>Function and Phylogeny of Bacterial Butyryl Coenzyme A:Acetate Transferases and Their Diversity in the Proximal Colon of Swine.</title>
        <authorList>
            <person name="Trachsel J."/>
            <person name="Bayles D.O."/>
            <person name="Looft T."/>
            <person name="Levine U.Y."/>
            <person name="Allen H.K."/>
        </authorList>
    </citation>
    <scope>NUCLEOTIDE SEQUENCE [LARGE SCALE GENOMIC DNA]</scope>
    <source>
        <strain evidence="2 3">35-6-1</strain>
    </source>
</reference>
<comment type="caution">
    <text evidence="2">The sequence shown here is derived from an EMBL/GenBank/DDBJ whole genome shotgun (WGS) entry which is preliminary data.</text>
</comment>
<keyword evidence="1" id="KW-0472">Membrane</keyword>
<keyword evidence="1" id="KW-1133">Transmembrane helix</keyword>